<feature type="transmembrane region" description="Helical" evidence="1">
    <location>
        <begin position="30"/>
        <end position="48"/>
    </location>
</feature>
<dbReference type="EMBL" id="CP033240">
    <property type="protein sequence ID" value="AZF80756.1"/>
    <property type="molecule type" value="Genomic_DNA"/>
</dbReference>
<evidence type="ECO:0000313" key="19">
    <source>
        <dbReference type="Proteomes" id="UP000273443"/>
    </source>
</evidence>
<keyword evidence="1" id="KW-0812">Transmembrane</keyword>
<dbReference type="Proteomes" id="UP000267993">
    <property type="component" value="Chromosome"/>
</dbReference>
<dbReference type="EMBL" id="CP033241">
    <property type="protein sequence ID" value="AZF83395.1"/>
    <property type="molecule type" value="Genomic_DNA"/>
</dbReference>
<feature type="domain" description="EamA" evidence="2">
    <location>
        <begin position="152"/>
        <end position="282"/>
    </location>
</feature>
<evidence type="ECO:0000256" key="1">
    <source>
        <dbReference type="SAM" id="Phobius"/>
    </source>
</evidence>
<evidence type="ECO:0000313" key="18">
    <source>
        <dbReference type="Proteomes" id="UP000273194"/>
    </source>
</evidence>
<dbReference type="InterPro" id="IPR037185">
    <property type="entry name" value="EmrE-like"/>
</dbReference>
<evidence type="ECO:0000313" key="6">
    <source>
        <dbReference type="EMBL" id="AZF67679.1"/>
    </source>
</evidence>
<dbReference type="Proteomes" id="UP000275843">
    <property type="component" value="Chromosome"/>
</dbReference>
<evidence type="ECO:0000313" key="13">
    <source>
        <dbReference type="Proteomes" id="UP000033057"/>
    </source>
</evidence>
<dbReference type="Proteomes" id="UP000282269">
    <property type="component" value="Chromosome"/>
</dbReference>
<dbReference type="EMBL" id="CP033235">
    <property type="protein sequence ID" value="AZF67679.1"/>
    <property type="molecule type" value="Genomic_DNA"/>
</dbReference>
<dbReference type="PATRIC" id="fig|2287.6.peg.900"/>
<keyword evidence="1" id="KW-0472">Membrane</keyword>
<dbReference type="InterPro" id="IPR000620">
    <property type="entry name" value="EamA_dom"/>
</dbReference>
<dbReference type="EMBL" id="CP033239">
    <property type="protein sequence ID" value="AZF78151.1"/>
    <property type="molecule type" value="Genomic_DNA"/>
</dbReference>
<evidence type="ECO:0000313" key="4">
    <source>
        <dbReference type="EMBL" id="AKA75911.2"/>
    </source>
</evidence>
<evidence type="ECO:0000313" key="15">
    <source>
        <dbReference type="Proteomes" id="UP000033106"/>
    </source>
</evidence>
<reference evidence="16 17" key="2">
    <citation type="journal article" date="2018" name="Proc. Natl. Acad. Sci. U.S.A.">
        <title>Nonmutational mechanism of inheritance in the Archaeon Sulfolobus solfataricus.</title>
        <authorList>
            <person name="Payne S."/>
            <person name="McCarthy S."/>
            <person name="Johnson T."/>
            <person name="North E."/>
            <person name="Blum P."/>
        </authorList>
    </citation>
    <scope>NUCLEOTIDE SEQUENCE [LARGE SCALE GENOMIC DNA]</scope>
    <source>
        <strain evidence="7 16">SARC-H</strain>
        <strain evidence="8 20">SARC-I</strain>
        <strain evidence="10 21">SARC-N</strain>
        <strain evidence="11 22">SARC-O</strain>
        <strain evidence="12 17">SUL120</strain>
        <strain evidence="6 18">SULG</strain>
        <strain evidence="9 19">SULM</strain>
    </source>
</reference>
<evidence type="ECO:0000313" key="8">
    <source>
        <dbReference type="EMBL" id="AZF72919.1"/>
    </source>
</evidence>
<evidence type="ECO:0000259" key="2">
    <source>
        <dbReference type="Pfam" id="PF00892"/>
    </source>
</evidence>
<evidence type="ECO:0000313" key="22">
    <source>
        <dbReference type="Proteomes" id="UP000282269"/>
    </source>
</evidence>
<keyword evidence="1" id="KW-1133">Transmembrane helix</keyword>
<dbReference type="KEGG" id="ssoa:SULA_0851"/>
<dbReference type="OMA" id="IGWQDFQ"/>
<dbReference type="Pfam" id="PF00892">
    <property type="entry name" value="EamA"/>
    <property type="match status" value="2"/>
</dbReference>
<dbReference type="Proteomes" id="UP000033085">
    <property type="component" value="Chromosome"/>
</dbReference>
<dbReference type="Proteomes" id="UP000269431">
    <property type="component" value="Chromosome"/>
</dbReference>
<dbReference type="EMBL" id="CP033238">
    <property type="protein sequence ID" value="AZF75543.1"/>
    <property type="molecule type" value="Genomic_DNA"/>
</dbReference>
<evidence type="ECO:0000313" key="10">
    <source>
        <dbReference type="EMBL" id="AZF78151.1"/>
    </source>
</evidence>
<feature type="transmembrane region" description="Helical" evidence="1">
    <location>
        <begin position="84"/>
        <end position="101"/>
    </location>
</feature>
<feature type="transmembrane region" description="Helical" evidence="1">
    <location>
        <begin position="131"/>
        <end position="148"/>
    </location>
</feature>
<dbReference type="EMBL" id="CP033236">
    <property type="protein sequence ID" value="AZF70299.1"/>
    <property type="molecule type" value="Genomic_DNA"/>
</dbReference>
<feature type="transmembrane region" description="Helical" evidence="1">
    <location>
        <begin position="265"/>
        <end position="282"/>
    </location>
</feature>
<dbReference type="Proteomes" id="UP000033106">
    <property type="component" value="Chromosome"/>
</dbReference>
<evidence type="ECO:0000313" key="20">
    <source>
        <dbReference type="Proteomes" id="UP000275843"/>
    </source>
</evidence>
<dbReference type="PANTHER" id="PTHR22911">
    <property type="entry name" value="ACYL-MALONYL CONDENSING ENZYME-RELATED"/>
    <property type="match status" value="1"/>
</dbReference>
<evidence type="ECO:0000313" key="16">
    <source>
        <dbReference type="Proteomes" id="UP000267993"/>
    </source>
</evidence>
<feature type="transmembrane region" description="Helical" evidence="1">
    <location>
        <begin position="154"/>
        <end position="172"/>
    </location>
</feature>
<evidence type="ECO:0000313" key="17">
    <source>
        <dbReference type="Proteomes" id="UP000269431"/>
    </source>
</evidence>
<dbReference type="KEGG" id="ssof:SULC_0852"/>
<evidence type="ECO:0000313" key="21">
    <source>
        <dbReference type="Proteomes" id="UP000278715"/>
    </source>
</evidence>
<feature type="domain" description="EamA" evidence="2">
    <location>
        <begin position="30"/>
        <end position="128"/>
    </location>
</feature>
<reference evidence="13 14" key="1">
    <citation type="journal article" date="2015" name="Genome Announc.">
        <title>Complete Genome Sequence of Sulfolobus solfataricus Strain 98/2 and Evolved Derivatives.</title>
        <authorList>
            <person name="McCarthy S."/>
            <person name="Gradnigo J."/>
            <person name="Johnson T."/>
            <person name="Payne S."/>
            <person name="Lipzen A."/>
            <person name="Martin J."/>
            <person name="Schackwitz W."/>
            <person name="Moriyama E."/>
            <person name="Blum P."/>
        </authorList>
    </citation>
    <scope>NUCLEOTIDE SEQUENCE [LARGE SCALE GENOMIC DNA]</scope>
    <source>
        <strain evidence="13">98/2 SULC</strain>
        <strain evidence="3">SARC-B</strain>
        <strain evidence="4">SARC-C</strain>
        <strain evidence="5 15">SULA</strain>
        <strain evidence="14">SULB</strain>
    </source>
</reference>
<dbReference type="EMBL" id="CP033237">
    <property type="protein sequence ID" value="AZF72919.1"/>
    <property type="molecule type" value="Genomic_DNA"/>
</dbReference>
<evidence type="ECO:0000313" key="11">
    <source>
        <dbReference type="EMBL" id="AZF80756.1"/>
    </source>
</evidence>
<evidence type="ECO:0000313" key="14">
    <source>
        <dbReference type="Proteomes" id="UP000033085"/>
    </source>
</evidence>
<dbReference type="PANTHER" id="PTHR22911:SF76">
    <property type="entry name" value="EAMA DOMAIN-CONTAINING PROTEIN"/>
    <property type="match status" value="1"/>
</dbReference>
<evidence type="ECO:0000313" key="7">
    <source>
        <dbReference type="EMBL" id="AZF70299.1"/>
    </source>
</evidence>
<proteinExistence type="predicted"/>
<dbReference type="EMBL" id="CP011056">
    <property type="protein sequence ID" value="AKA75911.2"/>
    <property type="molecule type" value="Genomic_DNA"/>
</dbReference>
<organism evidence="5 15">
    <name type="scientific">Saccharolobus solfataricus</name>
    <name type="common">Sulfolobus solfataricus</name>
    <dbReference type="NCBI Taxonomy" id="2287"/>
    <lineage>
        <taxon>Archaea</taxon>
        <taxon>Thermoproteota</taxon>
        <taxon>Thermoprotei</taxon>
        <taxon>Sulfolobales</taxon>
        <taxon>Sulfolobaceae</taxon>
        <taxon>Saccharolobus</taxon>
    </lineage>
</organism>
<dbReference type="Proteomes" id="UP000273194">
    <property type="component" value="Chromosome"/>
</dbReference>
<dbReference type="Proteomes" id="UP000273443">
    <property type="component" value="Chromosome"/>
</dbReference>
<feature type="transmembrane region" description="Helical" evidence="1">
    <location>
        <begin position="54"/>
        <end position="72"/>
    </location>
</feature>
<dbReference type="SUPFAM" id="SSF103481">
    <property type="entry name" value="Multidrug resistance efflux transporter EmrE"/>
    <property type="match status" value="1"/>
</dbReference>
<gene>
    <name evidence="5" type="ORF">SULA_0851</name>
    <name evidence="3" type="ORF">SULB_0853</name>
    <name evidence="4" type="ORF">SULC_0852</name>
    <name evidence="6" type="ORF">SULG_04145</name>
    <name evidence="7" type="ORF">SULH_04145</name>
    <name evidence="8" type="ORF">SULI_04145</name>
    <name evidence="9" type="ORF">SULM_04145</name>
    <name evidence="10" type="ORF">SULN_04145</name>
    <name evidence="11" type="ORF">SULO_04155</name>
    <name evidence="12" type="ORF">SULZ_04390</name>
</gene>
<dbReference type="AlphaFoldDB" id="A0A0E3MI64"/>
<dbReference type="EMBL" id="CP011055">
    <property type="protein sequence ID" value="AKA73211.2"/>
    <property type="molecule type" value="Genomic_DNA"/>
</dbReference>
<evidence type="ECO:0000313" key="12">
    <source>
        <dbReference type="EMBL" id="AZF83395.1"/>
    </source>
</evidence>
<evidence type="ECO:0000313" key="9">
    <source>
        <dbReference type="EMBL" id="AZF75543.1"/>
    </source>
</evidence>
<feature type="transmembrane region" description="Helical" evidence="1">
    <location>
        <begin position="184"/>
        <end position="202"/>
    </location>
</feature>
<dbReference type="KEGG" id="ssol:SULB_0853"/>
<name>A0A0E3MI64_SACSO</name>
<protein>
    <submittedName>
        <fullName evidence="3">EamA family transporter</fullName>
    </submittedName>
    <submittedName>
        <fullName evidence="5">EamA/RhaT family transporter</fullName>
    </submittedName>
</protein>
<evidence type="ECO:0000313" key="5">
    <source>
        <dbReference type="EMBL" id="AKA78603.2"/>
    </source>
</evidence>
<dbReference type="EMBL" id="CP011057">
    <property type="protein sequence ID" value="AKA78603.2"/>
    <property type="molecule type" value="Genomic_DNA"/>
</dbReference>
<evidence type="ECO:0000313" key="3">
    <source>
        <dbReference type="EMBL" id="AKA73211.2"/>
    </source>
</evidence>
<dbReference type="Proteomes" id="UP000033057">
    <property type="component" value="Chromosome"/>
</dbReference>
<sequence>MFSKNSLPIISRYSILKYLTDYFHNMRDKIILFLGGVAFGTAAIFVKFCTITPPFITFLRFLIAGILLLPFVSKRRRKIILKRFILPSLFLSLHMLFFVSSVFLTTIASSTILVSTSPIFAMLFKKKIDPFIIMAILGIFIMNFNTSFGYIFGNVLAILSAISFAIYTYFLSRLDYDSLSIIPIIYLISSIFMIPVLPFYGLGDINPISILAVLGLVLVPTLIGHGSVIYTANKLPISLVTSAELIEPVMATILAIPIFHQIPDTQELIGGTITLISIYFAFRR</sequence>
<dbReference type="GO" id="GO:0016020">
    <property type="term" value="C:membrane"/>
    <property type="evidence" value="ECO:0007669"/>
    <property type="project" value="InterPro"/>
</dbReference>
<dbReference type="Proteomes" id="UP000278715">
    <property type="component" value="Chromosome"/>
</dbReference>
<feature type="transmembrane region" description="Helical" evidence="1">
    <location>
        <begin position="208"/>
        <end position="230"/>
    </location>
</feature>
<reference evidence="5" key="3">
    <citation type="submission" date="2018-10" db="EMBL/GenBank/DDBJ databases">
        <authorList>
            <person name="McCarthy S."/>
            <person name="Gradnigo J."/>
            <person name="Johnson T."/>
            <person name="Payne S."/>
            <person name="Lipzen A."/>
            <person name="Schackwitz W."/>
            <person name="Martin J."/>
            <person name="Moriyama E."/>
            <person name="Blum P."/>
        </authorList>
    </citation>
    <scope>NUCLEOTIDE SEQUENCE</scope>
    <source>
        <strain evidence="3">SARC-B</strain>
        <strain evidence="4">SARC-C</strain>
        <strain evidence="5">SULA</strain>
    </source>
</reference>
<accession>A0A0E3MI64</accession>